<dbReference type="GO" id="GO:0006979">
    <property type="term" value="P:response to oxidative stress"/>
    <property type="evidence" value="ECO:0007669"/>
    <property type="project" value="InterPro"/>
</dbReference>
<proteinExistence type="inferred from homology"/>
<dbReference type="InterPro" id="IPR036249">
    <property type="entry name" value="Thioredoxin-like_sf"/>
</dbReference>
<dbReference type="CDD" id="cd00340">
    <property type="entry name" value="GSH_Peroxidase"/>
    <property type="match status" value="1"/>
</dbReference>
<reference evidence="5 6" key="1">
    <citation type="journal article" date="2018" name="New Phytol.">
        <title>Phylogenomics of Endogonaceae and evolution of mycorrhizas within Mucoromycota.</title>
        <authorList>
            <person name="Chang Y."/>
            <person name="Desiro A."/>
            <person name="Na H."/>
            <person name="Sandor L."/>
            <person name="Lipzen A."/>
            <person name="Clum A."/>
            <person name="Barry K."/>
            <person name="Grigoriev I.V."/>
            <person name="Martin F.M."/>
            <person name="Stajich J.E."/>
            <person name="Smith M.E."/>
            <person name="Bonito G."/>
            <person name="Spatafora J.W."/>
        </authorList>
    </citation>
    <scope>NUCLEOTIDE SEQUENCE [LARGE SCALE GENOMIC DNA]</scope>
    <source>
        <strain evidence="5 6">AD002</strain>
    </source>
</reference>
<dbReference type="InterPro" id="IPR000889">
    <property type="entry name" value="Glutathione_peroxidase"/>
</dbReference>
<evidence type="ECO:0000313" key="5">
    <source>
        <dbReference type="EMBL" id="RUS29447.1"/>
    </source>
</evidence>
<evidence type="ECO:0000256" key="1">
    <source>
        <dbReference type="ARBA" id="ARBA00006926"/>
    </source>
</evidence>
<dbReference type="PROSITE" id="PS51355">
    <property type="entry name" value="GLUTATHIONE_PEROXID_3"/>
    <property type="match status" value="1"/>
</dbReference>
<dbReference type="FunFam" id="3.40.30.10:FF:000025">
    <property type="entry name" value="Glutathione peroxidase"/>
    <property type="match status" value="1"/>
</dbReference>
<dbReference type="PANTHER" id="PTHR11592">
    <property type="entry name" value="GLUTATHIONE PEROXIDASE"/>
    <property type="match status" value="1"/>
</dbReference>
<evidence type="ECO:0000256" key="4">
    <source>
        <dbReference type="RuleBase" id="RU000499"/>
    </source>
</evidence>
<sequence length="185" mass="21155">MFSKFFKSHKPSPARNIYGFKAKTIDGEEISMSKYMGKVVVIVNVASQLNYTQLVQLDEEYKDRGLEIVAFPCNQFGNQEPGTNEEIKTFVAKYNTKFQMMDKIDVNGSNEHPLYTYLKSQLRGTLIDAIKWNFTKFIVDRNGIPIQRFGPKDEPNSMVPLLERLLDGEHVNQVFDEAEPPKPAA</sequence>
<organism evidence="5 6">
    <name type="scientific">Jimgerdemannia flammicorona</name>
    <dbReference type="NCBI Taxonomy" id="994334"/>
    <lineage>
        <taxon>Eukaryota</taxon>
        <taxon>Fungi</taxon>
        <taxon>Fungi incertae sedis</taxon>
        <taxon>Mucoromycota</taxon>
        <taxon>Mucoromycotina</taxon>
        <taxon>Endogonomycetes</taxon>
        <taxon>Endogonales</taxon>
        <taxon>Endogonaceae</taxon>
        <taxon>Jimgerdemannia</taxon>
    </lineage>
</organism>
<dbReference type="PIRSF" id="PIRSF000303">
    <property type="entry name" value="Glutathion_perox"/>
    <property type="match status" value="1"/>
</dbReference>
<dbReference type="GO" id="GO:0004601">
    <property type="term" value="F:peroxidase activity"/>
    <property type="evidence" value="ECO:0007669"/>
    <property type="project" value="UniProtKB-KW"/>
</dbReference>
<keyword evidence="6" id="KW-1185">Reference proteome</keyword>
<dbReference type="PROSITE" id="PS00763">
    <property type="entry name" value="GLUTATHIONE_PEROXID_2"/>
    <property type="match status" value="1"/>
</dbReference>
<comment type="caution">
    <text evidence="5">The sequence shown here is derived from an EMBL/GenBank/DDBJ whole genome shotgun (WGS) entry which is preliminary data.</text>
</comment>
<gene>
    <name evidence="5" type="ORF">BC938DRAFT_480658</name>
</gene>
<evidence type="ECO:0000313" key="6">
    <source>
        <dbReference type="Proteomes" id="UP000274822"/>
    </source>
</evidence>
<dbReference type="Pfam" id="PF00255">
    <property type="entry name" value="GSHPx"/>
    <property type="match status" value="1"/>
</dbReference>
<dbReference type="EMBL" id="RBNJ01005158">
    <property type="protein sequence ID" value="RUS29447.1"/>
    <property type="molecule type" value="Genomic_DNA"/>
</dbReference>
<dbReference type="PRINTS" id="PR01011">
    <property type="entry name" value="GLUTPROXDASE"/>
</dbReference>
<dbReference type="InterPro" id="IPR029760">
    <property type="entry name" value="GPX_CS"/>
</dbReference>
<keyword evidence="2 4" id="KW-0575">Peroxidase</keyword>
<dbReference type="Gene3D" id="3.40.30.10">
    <property type="entry name" value="Glutaredoxin"/>
    <property type="match status" value="1"/>
</dbReference>
<name>A0A433QI13_9FUNG</name>
<dbReference type="AlphaFoldDB" id="A0A433QI13"/>
<dbReference type="SUPFAM" id="SSF52833">
    <property type="entry name" value="Thioredoxin-like"/>
    <property type="match status" value="1"/>
</dbReference>
<dbReference type="PANTHER" id="PTHR11592:SF78">
    <property type="entry name" value="GLUTATHIONE PEROXIDASE"/>
    <property type="match status" value="1"/>
</dbReference>
<keyword evidence="3 4" id="KW-0560">Oxidoreductase</keyword>
<dbReference type="Proteomes" id="UP000274822">
    <property type="component" value="Unassembled WGS sequence"/>
</dbReference>
<comment type="similarity">
    <text evidence="1 4">Belongs to the glutathione peroxidase family.</text>
</comment>
<evidence type="ECO:0000256" key="2">
    <source>
        <dbReference type="ARBA" id="ARBA00022559"/>
    </source>
</evidence>
<evidence type="ECO:0000256" key="3">
    <source>
        <dbReference type="ARBA" id="ARBA00023002"/>
    </source>
</evidence>
<protein>
    <recommendedName>
        <fullName evidence="4">Glutathione peroxidase</fullName>
    </recommendedName>
</protein>
<accession>A0A433QI13</accession>